<dbReference type="CDD" id="cd14438">
    <property type="entry name" value="Hip_N"/>
    <property type="match status" value="1"/>
</dbReference>
<sequence>MESMEKEQLLQLQAFVELCRHKPEVLHKQELAFFKNYLESLGARIPLPPQPKPTPKEDVPAADGSTPEDIEPETPESEESDVELDNTGVIEPDNEPPLENGDASIEVTDEMLEESSEKRSQAMELQNEGKLEESIKLWTEAILKNPSGAVLFAKRANVLLKLEKPNAAIRDANRALELNPDQPLAYKIRGRANRLLGNWEEAAKDLAMACKLDYTDEANEWLKEVMPNAKKLQEHKRKWERKLEERELRERAERIRKAREAHQNAAQHSQDDDDLGGIVLVVSLVASFRVASETASRTRRS</sequence>
<proteinExistence type="evidence at transcript level"/>
<dbReference type="InterPro" id="IPR034649">
    <property type="entry name" value="Hip_N"/>
</dbReference>
<dbReference type="SUPFAM" id="SSF48452">
    <property type="entry name" value="TPR-like"/>
    <property type="match status" value="1"/>
</dbReference>
<evidence type="ECO:0000256" key="2">
    <source>
        <dbReference type="ARBA" id="ARBA00022737"/>
    </source>
</evidence>
<feature type="repeat" description="TPR" evidence="4">
    <location>
        <begin position="149"/>
        <end position="182"/>
    </location>
</feature>
<name>A0A0K8R774_IXORI</name>
<dbReference type="SMART" id="SM00028">
    <property type="entry name" value="TPR"/>
    <property type="match status" value="3"/>
</dbReference>
<dbReference type="PROSITE" id="PS50005">
    <property type="entry name" value="TPR"/>
    <property type="match status" value="1"/>
</dbReference>
<feature type="compositionally biased region" description="Acidic residues" evidence="6">
    <location>
        <begin position="66"/>
        <end position="84"/>
    </location>
</feature>
<comment type="similarity">
    <text evidence="1">Belongs to the FAM10 family.</text>
</comment>
<keyword evidence="5" id="KW-0175">Coiled coil</keyword>
<evidence type="ECO:0000313" key="8">
    <source>
        <dbReference type="EMBL" id="JAA66703.1"/>
    </source>
</evidence>
<dbReference type="EMBL" id="GADI01007105">
    <property type="protein sequence ID" value="JAA66703.1"/>
    <property type="molecule type" value="mRNA"/>
</dbReference>
<reference evidence="8" key="1">
    <citation type="submission" date="2012-12" db="EMBL/GenBank/DDBJ databases">
        <title>Identification and characterization of a phenylalanine ammonia-lyase gene family in Isatis indigotica Fort.</title>
        <authorList>
            <person name="Liu Q."/>
            <person name="Chen J."/>
            <person name="Zhou X."/>
            <person name="Di P."/>
            <person name="Xiao Y."/>
            <person name="Xuan H."/>
            <person name="Zhang L."/>
            <person name="Chen W."/>
        </authorList>
    </citation>
    <scope>NUCLEOTIDE SEQUENCE</scope>
    <source>
        <tissue evidence="8">Salivary gland</tissue>
    </source>
</reference>
<accession>A0A0K8R774</accession>
<dbReference type="FunFam" id="1.25.40.10:FF:002116">
    <property type="entry name" value="Heat shock protein 70 (HSP70)-interacting protein, putative"/>
    <property type="match status" value="1"/>
</dbReference>
<dbReference type="InterPro" id="IPR019734">
    <property type="entry name" value="TPR_rpt"/>
</dbReference>
<dbReference type="Gene3D" id="6.10.250.3420">
    <property type="match status" value="1"/>
</dbReference>
<keyword evidence="2" id="KW-0677">Repeat</keyword>
<evidence type="ECO:0000256" key="1">
    <source>
        <dbReference type="ARBA" id="ARBA00009015"/>
    </source>
</evidence>
<feature type="region of interest" description="Disordered" evidence="6">
    <location>
        <begin position="45"/>
        <end position="102"/>
    </location>
</feature>
<organism evidence="8">
    <name type="scientific">Ixodes ricinus</name>
    <name type="common">Common tick</name>
    <name type="synonym">Acarus ricinus</name>
    <dbReference type="NCBI Taxonomy" id="34613"/>
    <lineage>
        <taxon>Eukaryota</taxon>
        <taxon>Metazoa</taxon>
        <taxon>Ecdysozoa</taxon>
        <taxon>Arthropoda</taxon>
        <taxon>Chelicerata</taxon>
        <taxon>Arachnida</taxon>
        <taxon>Acari</taxon>
        <taxon>Parasitiformes</taxon>
        <taxon>Ixodida</taxon>
        <taxon>Ixodoidea</taxon>
        <taxon>Ixodidae</taxon>
        <taxon>Ixodinae</taxon>
        <taxon>Ixodes</taxon>
    </lineage>
</organism>
<evidence type="ECO:0000256" key="6">
    <source>
        <dbReference type="SAM" id="MobiDB-lite"/>
    </source>
</evidence>
<keyword evidence="3 4" id="KW-0802">TPR repeat</keyword>
<evidence type="ECO:0000259" key="7">
    <source>
        <dbReference type="Pfam" id="PF18253"/>
    </source>
</evidence>
<feature type="coiled-coil region" evidence="5">
    <location>
        <begin position="229"/>
        <end position="265"/>
    </location>
</feature>
<dbReference type="InterPro" id="IPR011990">
    <property type="entry name" value="TPR-like_helical_dom_sf"/>
</dbReference>
<dbReference type="Gene3D" id="1.25.40.10">
    <property type="entry name" value="Tetratricopeptide repeat domain"/>
    <property type="match status" value="1"/>
</dbReference>
<evidence type="ECO:0000256" key="4">
    <source>
        <dbReference type="PROSITE-ProRule" id="PRU00339"/>
    </source>
</evidence>
<keyword evidence="8" id="KW-0346">Stress response</keyword>
<dbReference type="GO" id="GO:0046983">
    <property type="term" value="F:protein dimerization activity"/>
    <property type="evidence" value="ECO:0007669"/>
    <property type="project" value="InterPro"/>
</dbReference>
<evidence type="ECO:0000256" key="3">
    <source>
        <dbReference type="ARBA" id="ARBA00022803"/>
    </source>
</evidence>
<protein>
    <submittedName>
        <fullName evidence="8">Putative heat shock protein</fullName>
    </submittedName>
</protein>
<dbReference type="GO" id="GO:0030544">
    <property type="term" value="F:Hsp70 protein binding"/>
    <property type="evidence" value="ECO:0007669"/>
    <property type="project" value="TreeGrafter"/>
</dbReference>
<dbReference type="AlphaFoldDB" id="A0A0K8R774"/>
<dbReference type="PANTHER" id="PTHR45883:SF2">
    <property type="entry name" value="HSC70-INTERACTING PROTEIN"/>
    <property type="match status" value="1"/>
</dbReference>
<evidence type="ECO:0000256" key="5">
    <source>
        <dbReference type="SAM" id="Coils"/>
    </source>
</evidence>
<dbReference type="PANTHER" id="PTHR45883">
    <property type="entry name" value="HSC70-INTERACTING PROTEIN"/>
    <property type="match status" value="1"/>
</dbReference>
<dbReference type="FunFam" id="6.10.250.3420:FF:000001">
    <property type="entry name" value="Hsc70-interacting protein-like protein"/>
    <property type="match status" value="1"/>
</dbReference>
<feature type="domain" description="Hsp70-interacting protein N-terminal" evidence="7">
    <location>
        <begin position="5"/>
        <end position="46"/>
    </location>
</feature>
<dbReference type="Pfam" id="PF18253">
    <property type="entry name" value="HipN"/>
    <property type="match status" value="1"/>
</dbReference>
<dbReference type="Pfam" id="PF13432">
    <property type="entry name" value="TPR_16"/>
    <property type="match status" value="1"/>
</dbReference>